<keyword evidence="1" id="KW-0472">Membrane</keyword>
<feature type="transmembrane region" description="Helical" evidence="1">
    <location>
        <begin position="156"/>
        <end position="172"/>
    </location>
</feature>
<feature type="transmembrane region" description="Helical" evidence="1">
    <location>
        <begin position="67"/>
        <end position="85"/>
    </location>
</feature>
<dbReference type="EMBL" id="CAHIKZ030003625">
    <property type="protein sequence ID" value="CAE1302268.1"/>
    <property type="molecule type" value="Genomic_DNA"/>
</dbReference>
<evidence type="ECO:0000313" key="2">
    <source>
        <dbReference type="EMBL" id="CAE1302268.1"/>
    </source>
</evidence>
<dbReference type="Proteomes" id="UP000597762">
    <property type="component" value="Unassembled WGS sequence"/>
</dbReference>
<keyword evidence="1" id="KW-1133">Transmembrane helix</keyword>
<gene>
    <name evidence="2" type="ORF">SPHA_54903</name>
</gene>
<evidence type="ECO:0000256" key="1">
    <source>
        <dbReference type="SAM" id="Phobius"/>
    </source>
</evidence>
<reference evidence="2" key="1">
    <citation type="submission" date="2021-01" db="EMBL/GenBank/DDBJ databases">
        <authorList>
            <person name="Li R."/>
            <person name="Bekaert M."/>
        </authorList>
    </citation>
    <scope>NUCLEOTIDE SEQUENCE</scope>
    <source>
        <strain evidence="2">Farmed</strain>
    </source>
</reference>
<feature type="transmembrane region" description="Helical" evidence="1">
    <location>
        <begin position="192"/>
        <end position="212"/>
    </location>
</feature>
<organism evidence="2 3">
    <name type="scientific">Acanthosepion pharaonis</name>
    <name type="common">Pharaoh cuttlefish</name>
    <name type="synonym">Sepia pharaonis</name>
    <dbReference type="NCBI Taxonomy" id="158019"/>
    <lineage>
        <taxon>Eukaryota</taxon>
        <taxon>Metazoa</taxon>
        <taxon>Spiralia</taxon>
        <taxon>Lophotrochozoa</taxon>
        <taxon>Mollusca</taxon>
        <taxon>Cephalopoda</taxon>
        <taxon>Coleoidea</taxon>
        <taxon>Decapodiformes</taxon>
        <taxon>Sepiida</taxon>
        <taxon>Sepiina</taxon>
        <taxon>Sepiidae</taxon>
        <taxon>Acanthosepion</taxon>
    </lineage>
</organism>
<feature type="transmembrane region" description="Helical" evidence="1">
    <location>
        <begin position="37"/>
        <end position="55"/>
    </location>
</feature>
<evidence type="ECO:0000313" key="3">
    <source>
        <dbReference type="Proteomes" id="UP000597762"/>
    </source>
</evidence>
<keyword evidence="3" id="KW-1185">Reference proteome</keyword>
<protein>
    <submittedName>
        <fullName evidence="2">Uncharacterized protein</fullName>
    </submittedName>
</protein>
<dbReference type="AlphaFoldDB" id="A0A812DN88"/>
<name>A0A812DN88_ACAPH</name>
<sequence>MLSSASSSTSYTFLFLSVHLILFPFHQTSPRPFSFFSPRLIFFPLLFLCFIVFSFPPPHPLSSASHFTSYIFSFLSVHLILFPFHHTSPLPFFIFLSQSHIFLLFLCRILFSFPPLFRLFHLPLTLPHSLSCSPSTLYFFLSLFFYLKRNLFFSNSYYFLFLSLMLTRFNFLPQSPSFFFLPISFSILLSPYTSLTFIYLSLYLISFILKLFRNSFSLILMERSPSFLLIGDLS</sequence>
<accession>A0A812DN88</accession>
<feature type="transmembrane region" description="Helical" evidence="1">
    <location>
        <begin position="125"/>
        <end position="147"/>
    </location>
</feature>
<proteinExistence type="predicted"/>
<comment type="caution">
    <text evidence="2">The sequence shown here is derived from an EMBL/GenBank/DDBJ whole genome shotgun (WGS) entry which is preliminary data.</text>
</comment>
<keyword evidence="1" id="KW-0812">Transmembrane</keyword>
<feature type="transmembrane region" description="Helical" evidence="1">
    <location>
        <begin position="6"/>
        <end position="25"/>
    </location>
</feature>
<feature type="transmembrane region" description="Helical" evidence="1">
    <location>
        <begin position="92"/>
        <end position="113"/>
    </location>
</feature>